<evidence type="ECO:0000256" key="1">
    <source>
        <dbReference type="SAM" id="MobiDB-lite"/>
    </source>
</evidence>
<protein>
    <submittedName>
        <fullName evidence="3">Morn repeat domain containing protein</fullName>
    </submittedName>
</protein>
<evidence type="ECO:0000259" key="2">
    <source>
        <dbReference type="Pfam" id="PF12937"/>
    </source>
</evidence>
<feature type="compositionally biased region" description="Basic residues" evidence="1">
    <location>
        <begin position="19"/>
        <end position="28"/>
    </location>
</feature>
<proteinExistence type="predicted"/>
<evidence type="ECO:0000313" key="3">
    <source>
        <dbReference type="EMBL" id="BCU02683.1"/>
    </source>
</evidence>
<sequence length="137" mass="15616">MKRPRQHAADDDQADTRANRRRTARQKSRAPIDLTEPLFDLLPDKLVVGILIATGDVGSVVNWSRTSRRHHNLATDPPLWRRLYETRFGAPLHADFARRSKDWQWFYRARACDGRVAGTSVGEISTTMAKSDTPALY</sequence>
<dbReference type="Gene3D" id="1.20.1280.50">
    <property type="match status" value="1"/>
</dbReference>
<feature type="compositionally biased region" description="Basic and acidic residues" evidence="1">
    <location>
        <begin position="7"/>
        <end position="18"/>
    </location>
</feature>
<dbReference type="Proteomes" id="UP001253637">
    <property type="component" value="Segment"/>
</dbReference>
<feature type="domain" description="F-box" evidence="2">
    <location>
        <begin position="40"/>
        <end position="85"/>
    </location>
</feature>
<dbReference type="EMBL" id="LC625835">
    <property type="protein sequence ID" value="BCU02683.1"/>
    <property type="molecule type" value="Genomic_DNA"/>
</dbReference>
<dbReference type="InterPro" id="IPR036047">
    <property type="entry name" value="F-box-like_dom_sf"/>
</dbReference>
<organism evidence="3 4">
    <name type="scientific">Pandoravirus japonicus</name>
    <dbReference type="NCBI Taxonomy" id="2823154"/>
    <lineage>
        <taxon>Viruses</taxon>
        <taxon>Pandoravirus</taxon>
    </lineage>
</organism>
<evidence type="ECO:0000313" key="4">
    <source>
        <dbReference type="Proteomes" id="UP001253637"/>
    </source>
</evidence>
<accession>A0A811BLR7</accession>
<dbReference type="InterPro" id="IPR001810">
    <property type="entry name" value="F-box_dom"/>
</dbReference>
<dbReference type="Pfam" id="PF12937">
    <property type="entry name" value="F-box-like"/>
    <property type="match status" value="1"/>
</dbReference>
<name>A0A811BLR7_9VIRU</name>
<feature type="region of interest" description="Disordered" evidence="1">
    <location>
        <begin position="1"/>
        <end position="29"/>
    </location>
</feature>
<dbReference type="SUPFAM" id="SSF81383">
    <property type="entry name" value="F-box domain"/>
    <property type="match status" value="1"/>
</dbReference>
<reference evidence="3" key="1">
    <citation type="submission" date="2021-04" db="EMBL/GenBank/DDBJ databases">
        <title>Draft Genome Sequence of Pandoravirus japonicus, Isolated from the Sabaishi River of Niigata, Japan.</title>
        <authorList>
            <person name="Hosokawa N."/>
            <person name="Takahashi H."/>
            <person name="Aoki K."/>
            <person name="Takemura M."/>
        </authorList>
    </citation>
    <scope>NUCLEOTIDE SEQUENCE</scope>
</reference>